<dbReference type="EMBL" id="UEYP01000001">
    <property type="protein sequence ID" value="SSC65454.1"/>
    <property type="molecule type" value="Genomic_DNA"/>
</dbReference>
<proteinExistence type="predicted"/>
<keyword evidence="2" id="KW-1185">Reference proteome</keyword>
<reference evidence="2" key="1">
    <citation type="submission" date="2018-07" db="EMBL/GenBank/DDBJ databases">
        <authorList>
            <person name="Peiro R."/>
            <person name="Begona"/>
            <person name="Cbmso G."/>
            <person name="Lopez M."/>
            <person name="Gonzalez S."/>
        </authorList>
    </citation>
    <scope>NUCLEOTIDE SEQUENCE [LARGE SCALE GENOMIC DNA]</scope>
</reference>
<dbReference type="AlphaFoldDB" id="A0A376ACG7"/>
<accession>A0A376ACG7</accession>
<gene>
    <name evidence="1" type="ORF">RHIZ70_1162</name>
</gene>
<dbReference type="Proteomes" id="UP000254764">
    <property type="component" value="Unassembled WGS sequence"/>
</dbReference>
<protein>
    <submittedName>
        <fullName evidence="1">Uncharacterized protein</fullName>
    </submittedName>
</protein>
<evidence type="ECO:0000313" key="2">
    <source>
        <dbReference type="Proteomes" id="UP000254764"/>
    </source>
</evidence>
<evidence type="ECO:0000313" key="1">
    <source>
        <dbReference type="EMBL" id="SSC65454.1"/>
    </source>
</evidence>
<organism evidence="1 2">
    <name type="scientific">Ciceribacter selenitireducens ATCC BAA-1503</name>
    <dbReference type="NCBI Taxonomy" id="1336235"/>
    <lineage>
        <taxon>Bacteria</taxon>
        <taxon>Pseudomonadati</taxon>
        <taxon>Pseudomonadota</taxon>
        <taxon>Alphaproteobacteria</taxon>
        <taxon>Hyphomicrobiales</taxon>
        <taxon>Rhizobiaceae</taxon>
        <taxon>Ciceribacter</taxon>
    </lineage>
</organism>
<name>A0A376ACG7_9HYPH</name>
<sequence length="65" mass="6948">MNFLRPSCDSPSSACRHLLPASGEKATCRNVDFSLDGSRGTSPLPVHGERARVRGIPCGPLIRPC</sequence>